<accession>A0A6A5Z8R5</accession>
<name>A0A6A5Z8R5_9PLEO</name>
<evidence type="ECO:0000313" key="1">
    <source>
        <dbReference type="EMBL" id="KAF2115343.1"/>
    </source>
</evidence>
<proteinExistence type="predicted"/>
<protein>
    <submittedName>
        <fullName evidence="1">Uncharacterized protein</fullName>
    </submittedName>
</protein>
<dbReference type="AlphaFoldDB" id="A0A6A5Z8R5"/>
<reference evidence="1" key="1">
    <citation type="journal article" date="2020" name="Stud. Mycol.">
        <title>101 Dothideomycetes genomes: a test case for predicting lifestyles and emergence of pathogens.</title>
        <authorList>
            <person name="Haridas S."/>
            <person name="Albert R."/>
            <person name="Binder M."/>
            <person name="Bloem J."/>
            <person name="Labutti K."/>
            <person name="Salamov A."/>
            <person name="Andreopoulos B."/>
            <person name="Baker S."/>
            <person name="Barry K."/>
            <person name="Bills G."/>
            <person name="Bluhm B."/>
            <person name="Cannon C."/>
            <person name="Castanera R."/>
            <person name="Culley D."/>
            <person name="Daum C."/>
            <person name="Ezra D."/>
            <person name="Gonzalez J."/>
            <person name="Henrissat B."/>
            <person name="Kuo A."/>
            <person name="Liang C."/>
            <person name="Lipzen A."/>
            <person name="Lutzoni F."/>
            <person name="Magnuson J."/>
            <person name="Mondo S."/>
            <person name="Nolan M."/>
            <person name="Ohm R."/>
            <person name="Pangilinan J."/>
            <person name="Park H.-J."/>
            <person name="Ramirez L."/>
            <person name="Alfaro M."/>
            <person name="Sun H."/>
            <person name="Tritt A."/>
            <person name="Yoshinaga Y."/>
            <person name="Zwiers L.-H."/>
            <person name="Turgeon B."/>
            <person name="Goodwin S."/>
            <person name="Spatafora J."/>
            <person name="Crous P."/>
            <person name="Grigoriev I."/>
        </authorList>
    </citation>
    <scope>NUCLEOTIDE SEQUENCE</scope>
    <source>
        <strain evidence="1">CBS 627.86</strain>
    </source>
</reference>
<dbReference type="EMBL" id="ML977323">
    <property type="protein sequence ID" value="KAF2115343.1"/>
    <property type="molecule type" value="Genomic_DNA"/>
</dbReference>
<dbReference type="Proteomes" id="UP000799770">
    <property type="component" value="Unassembled WGS sequence"/>
</dbReference>
<gene>
    <name evidence="1" type="ORF">BDV96DRAFT_646351</name>
</gene>
<sequence length="569" mass="65932">MDIENLYTPSTVFFFMPQNVAPNVVKRNEAASKRSRTPSREFFIEPLDIPDTPTHRYLRPAYANHALPSQEQSMFLSLPSEIRSRICRFALTEDDGLYFISPCRQRREPRKRDVAGDMKEVLRQGRLCRKGVTHKTWSCGSEENCWWWRLQKEANQLQYVCRELKQETEGLALRVNRVHFVSEEPCRFNAGVLAMVWLESIPSGILQTLTIVTITHTKPAKSTSAPLFLTGKLQPLDAKSDHRANILYLMKICRANPHLTIRYAYPNWWLRPASRSVLIAGITLLYAYRRLDRGDLFPLKHPDDSVKVQEVLEYWHERLDIASEAVSNFRFVPEDWEKVLSSGDIEERFRKFVKRLGGRDVYGEREKAWGLELAYNDLIFHAMHECSLSEPTLTPNGETESKCGSFSQNAVRQFLEFQASLSAYWHSKLRTVYLVASKPPSSIPSRSGCTGCDDEGIRILMRFSHIQPQITIYMQIYGWNPQFGENFIDFGIRLHFWLRDTFPTGLFRPFWGTATCEHAKEHIRGKRRKILGDEQVPANVRAMPHMGWNGKFDEEAFVRSCATLVWIED</sequence>
<keyword evidence="2" id="KW-1185">Reference proteome</keyword>
<organism evidence="1 2">
    <name type="scientific">Lophiotrema nucula</name>
    <dbReference type="NCBI Taxonomy" id="690887"/>
    <lineage>
        <taxon>Eukaryota</taxon>
        <taxon>Fungi</taxon>
        <taxon>Dikarya</taxon>
        <taxon>Ascomycota</taxon>
        <taxon>Pezizomycotina</taxon>
        <taxon>Dothideomycetes</taxon>
        <taxon>Pleosporomycetidae</taxon>
        <taxon>Pleosporales</taxon>
        <taxon>Lophiotremataceae</taxon>
        <taxon>Lophiotrema</taxon>
    </lineage>
</organism>
<dbReference type="OrthoDB" id="4790878at2759"/>
<evidence type="ECO:0000313" key="2">
    <source>
        <dbReference type="Proteomes" id="UP000799770"/>
    </source>
</evidence>